<keyword evidence="3" id="KW-1185">Reference proteome</keyword>
<reference evidence="2 3" key="1">
    <citation type="submission" date="2016-07" db="EMBL/GenBank/DDBJ databases">
        <title>Pervasive Adenine N6-methylation of Active Genes in Fungi.</title>
        <authorList>
            <consortium name="DOE Joint Genome Institute"/>
            <person name="Mondo S.J."/>
            <person name="Dannebaum R.O."/>
            <person name="Kuo R.C."/>
            <person name="Labutti K."/>
            <person name="Haridas S."/>
            <person name="Kuo A."/>
            <person name="Salamov A."/>
            <person name="Ahrendt S.R."/>
            <person name="Lipzen A."/>
            <person name="Sullivan W."/>
            <person name="Andreopoulos W.B."/>
            <person name="Clum A."/>
            <person name="Lindquist E."/>
            <person name="Daum C."/>
            <person name="Ramamoorthy G.K."/>
            <person name="Gryganskyi A."/>
            <person name="Culley D."/>
            <person name="Magnuson J.K."/>
            <person name="James T.Y."/>
            <person name="O'Malley M.A."/>
            <person name="Stajich J.E."/>
            <person name="Spatafora J.W."/>
            <person name="Visel A."/>
            <person name="Grigoriev I.V."/>
        </authorList>
    </citation>
    <scope>NUCLEOTIDE SEQUENCE [LARGE SCALE GENOMIC DNA]</scope>
    <source>
        <strain evidence="2 3">68-887.2</strain>
    </source>
</reference>
<evidence type="ECO:0000313" key="3">
    <source>
        <dbReference type="Proteomes" id="UP000193986"/>
    </source>
</evidence>
<feature type="region of interest" description="Disordered" evidence="1">
    <location>
        <begin position="1"/>
        <end position="43"/>
    </location>
</feature>
<comment type="caution">
    <text evidence="2">The sequence shown here is derived from an EMBL/GenBank/DDBJ whole genome shotgun (WGS) entry which is preliminary data.</text>
</comment>
<accession>A0A1Y2BK55</accession>
<name>A0A1Y2BK55_9TREE</name>
<feature type="compositionally biased region" description="Polar residues" evidence="1">
    <location>
        <begin position="1"/>
        <end position="16"/>
    </location>
</feature>
<organism evidence="2 3">
    <name type="scientific">Naematelia encephala</name>
    <dbReference type="NCBI Taxonomy" id="71784"/>
    <lineage>
        <taxon>Eukaryota</taxon>
        <taxon>Fungi</taxon>
        <taxon>Dikarya</taxon>
        <taxon>Basidiomycota</taxon>
        <taxon>Agaricomycotina</taxon>
        <taxon>Tremellomycetes</taxon>
        <taxon>Tremellales</taxon>
        <taxon>Naemateliaceae</taxon>
        <taxon>Naematelia</taxon>
    </lineage>
</organism>
<sequence length="371" mass="41988">MTSQTSEASMTLVSQESDSEDKVSRESLTMRYPPVHNTDGSRKSVTDAYVHKVVKKSHETGVVIRYLKDSSTTRNPTLDTNTTNLLISDCVDLAPLPEFMCLDSLTVEFGVTADFPLQSHGHVSDTYPWHLLSLHATAEITTALLAQASMIDLKGLSVEIKSHVHHFKVKNDRTGVHIPTCWTDQVSSKQQTQGDQWSLQLSLQNLECDDIRNITIYKTDDYDELHEAFREVWKTWRWQNQTFAEMTKSFNDRYPGHAILLVRASSEDFAAPFTCDGAIYAPFGWRYKASTSTDEALTEVTSQGSRQQVPWSHDTSVPPETFAIVPTIPTKSGETDHIAFRNFWLETVQPDTDEIASYQDVLKAYQNRTDR</sequence>
<dbReference type="EMBL" id="MCFC01000002">
    <property type="protein sequence ID" value="ORY34990.1"/>
    <property type="molecule type" value="Genomic_DNA"/>
</dbReference>
<protein>
    <submittedName>
        <fullName evidence="2">Uncharacterized protein</fullName>
    </submittedName>
</protein>
<evidence type="ECO:0000256" key="1">
    <source>
        <dbReference type="SAM" id="MobiDB-lite"/>
    </source>
</evidence>
<proteinExistence type="predicted"/>
<dbReference type="Proteomes" id="UP000193986">
    <property type="component" value="Unassembled WGS sequence"/>
</dbReference>
<evidence type="ECO:0000313" key="2">
    <source>
        <dbReference type="EMBL" id="ORY34990.1"/>
    </source>
</evidence>
<dbReference type="AlphaFoldDB" id="A0A1Y2BK55"/>
<dbReference type="InParanoid" id="A0A1Y2BK55"/>
<gene>
    <name evidence="2" type="ORF">BCR39DRAFT_556491</name>
</gene>